<keyword evidence="3" id="KW-1185">Reference proteome</keyword>
<dbReference type="PANTHER" id="PTHR47332">
    <property type="entry name" value="SET DOMAIN-CONTAINING PROTEIN 5"/>
    <property type="match status" value="1"/>
</dbReference>
<dbReference type="InterPro" id="IPR046341">
    <property type="entry name" value="SET_dom_sf"/>
</dbReference>
<dbReference type="Pfam" id="PF00856">
    <property type="entry name" value="SET"/>
    <property type="match status" value="1"/>
</dbReference>
<evidence type="ECO:0000313" key="2">
    <source>
        <dbReference type="EMBL" id="KAK4183002.1"/>
    </source>
</evidence>
<dbReference type="PROSITE" id="PS50280">
    <property type="entry name" value="SET"/>
    <property type="match status" value="1"/>
</dbReference>
<dbReference type="Gene3D" id="2.170.270.10">
    <property type="entry name" value="SET domain"/>
    <property type="match status" value="1"/>
</dbReference>
<reference evidence="2" key="1">
    <citation type="journal article" date="2023" name="Mol. Phylogenet. Evol.">
        <title>Genome-scale phylogeny and comparative genomics of the fungal order Sordariales.</title>
        <authorList>
            <person name="Hensen N."/>
            <person name="Bonometti L."/>
            <person name="Westerberg I."/>
            <person name="Brannstrom I.O."/>
            <person name="Guillou S."/>
            <person name="Cros-Aarteil S."/>
            <person name="Calhoun S."/>
            <person name="Haridas S."/>
            <person name="Kuo A."/>
            <person name="Mondo S."/>
            <person name="Pangilinan J."/>
            <person name="Riley R."/>
            <person name="LaButti K."/>
            <person name="Andreopoulos B."/>
            <person name="Lipzen A."/>
            <person name="Chen C."/>
            <person name="Yan M."/>
            <person name="Daum C."/>
            <person name="Ng V."/>
            <person name="Clum A."/>
            <person name="Steindorff A."/>
            <person name="Ohm R.A."/>
            <person name="Martin F."/>
            <person name="Silar P."/>
            <person name="Natvig D.O."/>
            <person name="Lalanne C."/>
            <person name="Gautier V."/>
            <person name="Ament-Velasquez S.L."/>
            <person name="Kruys A."/>
            <person name="Hutchinson M.I."/>
            <person name="Powell A.J."/>
            <person name="Barry K."/>
            <person name="Miller A.N."/>
            <person name="Grigoriev I.V."/>
            <person name="Debuchy R."/>
            <person name="Gladieux P."/>
            <person name="Hiltunen Thoren M."/>
            <person name="Johannesson H."/>
        </authorList>
    </citation>
    <scope>NUCLEOTIDE SEQUENCE</scope>
    <source>
        <strain evidence="2">PSN309</strain>
    </source>
</reference>
<dbReference type="AlphaFoldDB" id="A0AAN6WMR0"/>
<accession>A0AAN6WMR0</accession>
<dbReference type="InterPro" id="IPR053185">
    <property type="entry name" value="SET_domain_protein"/>
</dbReference>
<evidence type="ECO:0000259" key="1">
    <source>
        <dbReference type="PROSITE" id="PS50280"/>
    </source>
</evidence>
<feature type="domain" description="SET" evidence="1">
    <location>
        <begin position="112"/>
        <end position="259"/>
    </location>
</feature>
<comment type="caution">
    <text evidence="2">The sequence shown here is derived from an EMBL/GenBank/DDBJ whole genome shotgun (WGS) entry which is preliminary data.</text>
</comment>
<dbReference type="SUPFAM" id="SSF82199">
    <property type="entry name" value="SET domain"/>
    <property type="match status" value="1"/>
</dbReference>
<organism evidence="2 3">
    <name type="scientific">Podospora australis</name>
    <dbReference type="NCBI Taxonomy" id="1536484"/>
    <lineage>
        <taxon>Eukaryota</taxon>
        <taxon>Fungi</taxon>
        <taxon>Dikarya</taxon>
        <taxon>Ascomycota</taxon>
        <taxon>Pezizomycotina</taxon>
        <taxon>Sordariomycetes</taxon>
        <taxon>Sordariomycetidae</taxon>
        <taxon>Sordariales</taxon>
        <taxon>Podosporaceae</taxon>
        <taxon>Podospora</taxon>
    </lineage>
</organism>
<proteinExistence type="predicted"/>
<protein>
    <recommendedName>
        <fullName evidence="1">SET domain-containing protein</fullName>
    </recommendedName>
</protein>
<dbReference type="SUPFAM" id="SSF48452">
    <property type="entry name" value="TPR-like"/>
    <property type="match status" value="1"/>
</dbReference>
<reference evidence="2" key="2">
    <citation type="submission" date="2023-05" db="EMBL/GenBank/DDBJ databases">
        <authorList>
            <consortium name="Lawrence Berkeley National Laboratory"/>
            <person name="Steindorff A."/>
            <person name="Hensen N."/>
            <person name="Bonometti L."/>
            <person name="Westerberg I."/>
            <person name="Brannstrom I.O."/>
            <person name="Guillou S."/>
            <person name="Cros-Aarteil S."/>
            <person name="Calhoun S."/>
            <person name="Haridas S."/>
            <person name="Kuo A."/>
            <person name="Mondo S."/>
            <person name="Pangilinan J."/>
            <person name="Riley R."/>
            <person name="Labutti K."/>
            <person name="Andreopoulos B."/>
            <person name="Lipzen A."/>
            <person name="Chen C."/>
            <person name="Yanf M."/>
            <person name="Daum C."/>
            <person name="Ng V."/>
            <person name="Clum A."/>
            <person name="Ohm R."/>
            <person name="Martin F."/>
            <person name="Silar P."/>
            <person name="Natvig D."/>
            <person name="Lalanne C."/>
            <person name="Gautier V."/>
            <person name="Ament-Velasquez S.L."/>
            <person name="Kruys A."/>
            <person name="Hutchinson M.I."/>
            <person name="Powell A.J."/>
            <person name="Barry K."/>
            <person name="Miller A.N."/>
            <person name="Grigoriev I.V."/>
            <person name="Debuchy R."/>
            <person name="Gladieux P."/>
            <person name="Thoren M.H."/>
            <person name="Johannesson H."/>
        </authorList>
    </citation>
    <scope>NUCLEOTIDE SEQUENCE</scope>
    <source>
        <strain evidence="2">PSN309</strain>
    </source>
</reference>
<name>A0AAN6WMR0_9PEZI</name>
<dbReference type="CDD" id="cd20071">
    <property type="entry name" value="SET_SMYD"/>
    <property type="match status" value="1"/>
</dbReference>
<sequence>MPSTAEILGRPCRAIREKCLPGPVTHAPYPSCVPPASESVGSAWTHKPVCIDSPVEPKIPWCAFTNSNFQGKRGVSVISPKYYNSTYEVSPLSALQSIISSLDPHRYEVPPAAYEVKAMKDKGFGLVATKKLRRGSVFMVDYATILADKEMTMSLRREDGRKLLVEAIGRLEDPQRVLELAVSSKPESKVPIEEDVFKTNAFYQDVGARGFMMVFPEISRMNHACNPNALTRFNETDLSNKVTAFRDILPGEEITISYTPFNLPSQSRRPRLLRGWGFNCTCSLCSLPPNDLAASDARRKRVDLLGPQVIQLVEEGKFEEAIELNNLLMAAMEEEEMLPHMGDYFEIMGRLHQAMGKYAEAKGWYDRAMEEFKGFGLEEEEGVETLKGNIAALVKVIEGGKGGNRKGGKGKGDL</sequence>
<dbReference type="SMART" id="SM00317">
    <property type="entry name" value="SET"/>
    <property type="match status" value="1"/>
</dbReference>
<dbReference type="PANTHER" id="PTHR47332:SF6">
    <property type="entry name" value="SET DOMAIN-CONTAINING PROTEIN"/>
    <property type="match status" value="1"/>
</dbReference>
<dbReference type="EMBL" id="MU864587">
    <property type="protein sequence ID" value="KAK4183002.1"/>
    <property type="molecule type" value="Genomic_DNA"/>
</dbReference>
<gene>
    <name evidence="2" type="ORF">QBC35DRAFT_545094</name>
</gene>
<dbReference type="Proteomes" id="UP001302126">
    <property type="component" value="Unassembled WGS sequence"/>
</dbReference>
<dbReference type="InterPro" id="IPR001214">
    <property type="entry name" value="SET_dom"/>
</dbReference>
<dbReference type="InterPro" id="IPR011990">
    <property type="entry name" value="TPR-like_helical_dom_sf"/>
</dbReference>
<evidence type="ECO:0000313" key="3">
    <source>
        <dbReference type="Proteomes" id="UP001302126"/>
    </source>
</evidence>